<dbReference type="AlphaFoldDB" id="A0AAV2D4Y6"/>
<evidence type="ECO:0000259" key="4">
    <source>
        <dbReference type="Pfam" id="PF23282"/>
    </source>
</evidence>
<evidence type="ECO:0000259" key="3">
    <source>
        <dbReference type="Pfam" id="PF00931"/>
    </source>
</evidence>
<evidence type="ECO:0000313" key="6">
    <source>
        <dbReference type="Proteomes" id="UP001497516"/>
    </source>
</evidence>
<evidence type="ECO:0000313" key="5">
    <source>
        <dbReference type="EMBL" id="CAL1367521.1"/>
    </source>
</evidence>
<dbReference type="InterPro" id="IPR011713">
    <property type="entry name" value="Leu-rich_rpt_3"/>
</dbReference>
<dbReference type="Pfam" id="PF23282">
    <property type="entry name" value="WHD_ROQ1"/>
    <property type="match status" value="1"/>
</dbReference>
<evidence type="ECO:0000256" key="2">
    <source>
        <dbReference type="ARBA" id="ARBA00022737"/>
    </source>
</evidence>
<dbReference type="Gene3D" id="1.10.8.430">
    <property type="entry name" value="Helical domain of apoptotic protease-activating factors"/>
    <property type="match status" value="1"/>
</dbReference>
<dbReference type="InterPro" id="IPR027417">
    <property type="entry name" value="P-loop_NTPase"/>
</dbReference>
<dbReference type="Pfam" id="PF00931">
    <property type="entry name" value="NB-ARC"/>
    <property type="match status" value="1"/>
</dbReference>
<dbReference type="InterPro" id="IPR058192">
    <property type="entry name" value="WHD_ROQ1-like"/>
</dbReference>
<dbReference type="InterPro" id="IPR044974">
    <property type="entry name" value="Disease_R_plants"/>
</dbReference>
<dbReference type="Gene3D" id="3.40.50.300">
    <property type="entry name" value="P-loop containing nucleotide triphosphate hydrolases"/>
    <property type="match status" value="1"/>
</dbReference>
<dbReference type="InterPro" id="IPR032675">
    <property type="entry name" value="LRR_dom_sf"/>
</dbReference>
<protein>
    <submittedName>
        <fullName evidence="5">Uncharacterized protein</fullName>
    </submittedName>
</protein>
<accession>A0AAV2D4Y6</accession>
<keyword evidence="2" id="KW-0677">Repeat</keyword>
<dbReference type="GO" id="GO:0006952">
    <property type="term" value="P:defense response"/>
    <property type="evidence" value="ECO:0007669"/>
    <property type="project" value="InterPro"/>
</dbReference>
<dbReference type="Pfam" id="PF07725">
    <property type="entry name" value="LRR_3"/>
    <property type="match status" value="1"/>
</dbReference>
<sequence length="1002" mass="113063">MKKVQVIAFDRPETDLIKEISKAVVERMHSQMMLPSNATYGLVGVEKSMRAIGLSLCIETEANWTIGLCGMGGIGKTTLAKAIYDGFSSQFEASCFVSNFADHLSRLPQLFDGLQNELFSRLLPNENGYSIPASFKLNRLRRIKALIVIDDVDNIKQLGDLFDRRYCDLFGPGSRIVLTSRNKQFLKNVCHQIYEVNPLDENESLQLFCLHAFKEDHPPPGYLWASNLAITYASGNPLALKVLGSNLYGRNKEFWDCELKILRNRPDEDIKNVVLRRSYDGLNEVEKSAYLDIACVYDPWGSTYDMLGKFEEKVLDGCYAEYGGSCNLVTKLADKSLLSIGDSLGIQMHRLLQDLGRNIVNEERSVGKRSRLWEAKDIYNLLIQKKGSESVEVIVWNLCEMQYEAGEICVDSDAFRNLENLRILAIYNYDALPELVLPEDGLECLPETLRCLYWDFFPSRWFGSKFSPQNLVSLDLRHSNIEQLWEGAHNVDLGNLKYLNLRESQHLSKLPSFSTAKKLEWIDLEYCESLVELPLSIFYLPRLEVLLLRYCTSLNLTDLVGRCREEIGSQMLPNLKNLDITGTATQKIPDFFCHSQIVELYCDNCPDMTEFPVIPSVKALSLSGTLIHGPIEVEFLYGLKELTCTDNRHLLCLSNGFCDLKSLERIDLSGCSQLKEFPDIMEPMGALLSVRLTGCSNLSTLPDSICNLTHLGELDLRNSGITELPSSIGDLIHLWHLGLACCTSLTTLPNTIHKLCKLVWLDLSNCILLTQLPELPSSLEHLNAHGCRSLRTVSCIEKHNLCTGKWSFGNCPELDPNSFRELVAKFTRDVEECHLRVPQKPTIILPAEGAMGEAMRSSVLVELRQTWRLKGLIYWALLDFSCLVNIASAGAYRGHTLPGKYHVDCSIRNGGGREDIVSRCELEAAVDDHAGGDGNRLLIMWYEDGFNWNSFEGGEDENATIFVEFFFRAGFPVRSKGMEMSNPIMSCGVLWHVYDDRVTYLS</sequence>
<dbReference type="SUPFAM" id="SSF52058">
    <property type="entry name" value="L domain-like"/>
    <property type="match status" value="2"/>
</dbReference>
<dbReference type="GO" id="GO:0043531">
    <property type="term" value="F:ADP binding"/>
    <property type="evidence" value="ECO:0007669"/>
    <property type="project" value="InterPro"/>
</dbReference>
<dbReference type="Proteomes" id="UP001497516">
    <property type="component" value="Chromosome 2"/>
</dbReference>
<feature type="domain" description="Disease resistance protein Roq1-like winged-helix" evidence="4">
    <location>
        <begin position="283"/>
        <end position="362"/>
    </location>
</feature>
<dbReference type="PANTHER" id="PTHR11017">
    <property type="entry name" value="LEUCINE-RICH REPEAT-CONTAINING PROTEIN"/>
    <property type="match status" value="1"/>
</dbReference>
<dbReference type="PRINTS" id="PR00364">
    <property type="entry name" value="DISEASERSIST"/>
</dbReference>
<dbReference type="InterPro" id="IPR002182">
    <property type="entry name" value="NB-ARC"/>
</dbReference>
<proteinExistence type="predicted"/>
<dbReference type="Gene3D" id="3.80.10.10">
    <property type="entry name" value="Ribonuclease Inhibitor"/>
    <property type="match status" value="3"/>
</dbReference>
<dbReference type="InterPro" id="IPR042197">
    <property type="entry name" value="Apaf_helical"/>
</dbReference>
<keyword evidence="1" id="KW-0433">Leucine-rich repeat</keyword>
<evidence type="ECO:0000256" key="1">
    <source>
        <dbReference type="ARBA" id="ARBA00022614"/>
    </source>
</evidence>
<name>A0AAV2D4Y6_9ROSI</name>
<reference evidence="5 6" key="1">
    <citation type="submission" date="2024-04" db="EMBL/GenBank/DDBJ databases">
        <authorList>
            <person name="Fracassetti M."/>
        </authorList>
    </citation>
    <scope>NUCLEOTIDE SEQUENCE [LARGE SCALE GENOMIC DNA]</scope>
</reference>
<feature type="domain" description="NB-ARC" evidence="3">
    <location>
        <begin position="46"/>
        <end position="215"/>
    </location>
</feature>
<gene>
    <name evidence="5" type="ORF">LTRI10_LOCUS11146</name>
</gene>
<dbReference type="EMBL" id="OZ034815">
    <property type="protein sequence ID" value="CAL1367521.1"/>
    <property type="molecule type" value="Genomic_DNA"/>
</dbReference>
<dbReference type="PANTHER" id="PTHR11017:SF479">
    <property type="entry name" value="DISEASE RESISTANCE PROTEIN (TIR-NBS-LRR CLASS) FAMILY"/>
    <property type="match status" value="1"/>
</dbReference>
<keyword evidence="6" id="KW-1185">Reference proteome</keyword>
<dbReference type="SUPFAM" id="SSF52540">
    <property type="entry name" value="P-loop containing nucleoside triphosphate hydrolases"/>
    <property type="match status" value="1"/>
</dbReference>
<organism evidence="5 6">
    <name type="scientific">Linum trigynum</name>
    <dbReference type="NCBI Taxonomy" id="586398"/>
    <lineage>
        <taxon>Eukaryota</taxon>
        <taxon>Viridiplantae</taxon>
        <taxon>Streptophyta</taxon>
        <taxon>Embryophyta</taxon>
        <taxon>Tracheophyta</taxon>
        <taxon>Spermatophyta</taxon>
        <taxon>Magnoliopsida</taxon>
        <taxon>eudicotyledons</taxon>
        <taxon>Gunneridae</taxon>
        <taxon>Pentapetalae</taxon>
        <taxon>rosids</taxon>
        <taxon>fabids</taxon>
        <taxon>Malpighiales</taxon>
        <taxon>Linaceae</taxon>
        <taxon>Linum</taxon>
    </lineage>
</organism>